<organism evidence="5 6">
    <name type="scientific">Nitrincola tibetensis</name>
    <dbReference type="NCBI Taxonomy" id="2219697"/>
    <lineage>
        <taxon>Bacteria</taxon>
        <taxon>Pseudomonadati</taxon>
        <taxon>Pseudomonadota</taxon>
        <taxon>Gammaproteobacteria</taxon>
        <taxon>Oceanospirillales</taxon>
        <taxon>Oceanospirillaceae</taxon>
        <taxon>Nitrincola</taxon>
    </lineage>
</organism>
<dbReference type="InterPro" id="IPR014710">
    <property type="entry name" value="RmlC-like_jellyroll"/>
</dbReference>
<accession>A0A364NQ69</accession>
<dbReference type="Proteomes" id="UP000250744">
    <property type="component" value="Unassembled WGS sequence"/>
</dbReference>
<dbReference type="GO" id="GO:0003700">
    <property type="term" value="F:DNA-binding transcription factor activity"/>
    <property type="evidence" value="ECO:0007669"/>
    <property type="project" value="InterPro"/>
</dbReference>
<evidence type="ECO:0000313" key="5">
    <source>
        <dbReference type="EMBL" id="RAU19249.1"/>
    </source>
</evidence>
<reference evidence="5 6" key="1">
    <citation type="submission" date="2018-06" db="EMBL/GenBank/DDBJ databases">
        <title>Nitrincola tibetense sp. nov., isolated from Lake XuguoCo on Tibetan Plateau.</title>
        <authorList>
            <person name="Xing P."/>
        </authorList>
    </citation>
    <scope>NUCLEOTIDE SEQUENCE [LARGE SCALE GENOMIC DNA]</scope>
    <source>
        <strain evidence="6">xg18</strain>
    </source>
</reference>
<sequence length="248" mass="27635">MSIEFSSFDLRTYSNEVASHQHDYHQLVLPVEGCLSLSIEQAEGDVMASKAAIIAAGASHGFFASDRNMFLVADVPSSLAPRLESFPAFIDLDEALTRYVRFLSAQVQAQAQQGTPDLQKQMLGLLIQLLQEKAGVQVQVDQRVAAVKAYIAQNLDQAITLPQLAGVAHLSVRQLSHVFTQSEGCSPQHYLIEQRMQRARDLLESTDLSVQRISESVGYSNLAAFSDRFRQCMGRSPRHFRRLSKEIR</sequence>
<keyword evidence="1" id="KW-0805">Transcription regulation</keyword>
<dbReference type="PROSITE" id="PS00041">
    <property type="entry name" value="HTH_ARAC_FAMILY_1"/>
    <property type="match status" value="1"/>
</dbReference>
<dbReference type="InterPro" id="IPR050204">
    <property type="entry name" value="AraC_XylS_family_regulators"/>
</dbReference>
<dbReference type="Gene3D" id="1.10.10.60">
    <property type="entry name" value="Homeodomain-like"/>
    <property type="match status" value="1"/>
</dbReference>
<dbReference type="PROSITE" id="PS01124">
    <property type="entry name" value="HTH_ARAC_FAMILY_2"/>
    <property type="match status" value="1"/>
</dbReference>
<dbReference type="GO" id="GO:0043565">
    <property type="term" value="F:sequence-specific DNA binding"/>
    <property type="evidence" value="ECO:0007669"/>
    <property type="project" value="InterPro"/>
</dbReference>
<gene>
    <name evidence="5" type="ORF">DN062_02995</name>
</gene>
<dbReference type="PANTHER" id="PTHR46796">
    <property type="entry name" value="HTH-TYPE TRANSCRIPTIONAL ACTIVATOR RHAS-RELATED"/>
    <property type="match status" value="1"/>
</dbReference>
<proteinExistence type="predicted"/>
<keyword evidence="3" id="KW-0804">Transcription</keyword>
<dbReference type="InterPro" id="IPR009057">
    <property type="entry name" value="Homeodomain-like_sf"/>
</dbReference>
<dbReference type="SMART" id="SM00342">
    <property type="entry name" value="HTH_ARAC"/>
    <property type="match status" value="1"/>
</dbReference>
<dbReference type="RefSeq" id="WP_112157413.1">
    <property type="nucleotide sequence ID" value="NZ_QKRX01000002.1"/>
</dbReference>
<evidence type="ECO:0000256" key="2">
    <source>
        <dbReference type="ARBA" id="ARBA00023125"/>
    </source>
</evidence>
<evidence type="ECO:0000256" key="3">
    <source>
        <dbReference type="ARBA" id="ARBA00023163"/>
    </source>
</evidence>
<dbReference type="InterPro" id="IPR018060">
    <property type="entry name" value="HTH_AraC"/>
</dbReference>
<dbReference type="Gene3D" id="2.60.120.10">
    <property type="entry name" value="Jelly Rolls"/>
    <property type="match status" value="1"/>
</dbReference>
<dbReference type="Pfam" id="PF12833">
    <property type="entry name" value="HTH_18"/>
    <property type="match status" value="1"/>
</dbReference>
<dbReference type="InterPro" id="IPR018062">
    <property type="entry name" value="HTH_AraC-typ_CS"/>
</dbReference>
<evidence type="ECO:0000256" key="1">
    <source>
        <dbReference type="ARBA" id="ARBA00023015"/>
    </source>
</evidence>
<evidence type="ECO:0000259" key="4">
    <source>
        <dbReference type="PROSITE" id="PS01124"/>
    </source>
</evidence>
<feature type="domain" description="HTH araC/xylS-type" evidence="4">
    <location>
        <begin position="145"/>
        <end position="243"/>
    </location>
</feature>
<comment type="caution">
    <text evidence="5">The sequence shown here is derived from an EMBL/GenBank/DDBJ whole genome shotgun (WGS) entry which is preliminary data.</text>
</comment>
<keyword evidence="2" id="KW-0238">DNA-binding</keyword>
<dbReference type="EMBL" id="QKRX01000002">
    <property type="protein sequence ID" value="RAU19249.1"/>
    <property type="molecule type" value="Genomic_DNA"/>
</dbReference>
<dbReference type="PANTHER" id="PTHR46796:SF10">
    <property type="entry name" value="TRANSCRIPTIONAL ACTIVATOR FEAR"/>
    <property type="match status" value="1"/>
</dbReference>
<dbReference type="AlphaFoldDB" id="A0A364NQ69"/>
<dbReference type="SUPFAM" id="SSF46689">
    <property type="entry name" value="Homeodomain-like"/>
    <property type="match status" value="2"/>
</dbReference>
<name>A0A364NQ69_9GAMM</name>
<keyword evidence="6" id="KW-1185">Reference proteome</keyword>
<protein>
    <submittedName>
        <fullName evidence="5">AraC family transcriptional regulator</fullName>
    </submittedName>
</protein>
<evidence type="ECO:0000313" key="6">
    <source>
        <dbReference type="Proteomes" id="UP000250744"/>
    </source>
</evidence>
<dbReference type="OrthoDB" id="5740883at2"/>